<reference evidence="1 2" key="1">
    <citation type="submission" date="2018-02" db="EMBL/GenBank/DDBJ databases">
        <title>Full genome sequencing of a novel polyvalent bacteriophage as one of T4-Family member.</title>
        <authorList>
            <person name="Kawasaki T."/>
            <person name="Saad A.M."/>
            <person name="Yamada T."/>
        </authorList>
    </citation>
    <scope>NUCLEOTIDE SEQUENCE [LARGE SCALE GENOMIC DNA]</scope>
    <source>
        <strain evidence="1 2">EcS1</strain>
    </source>
</reference>
<dbReference type="EMBL" id="LC371242">
    <property type="protein sequence ID" value="BBC78329.1"/>
    <property type="molecule type" value="Genomic_DNA"/>
</dbReference>
<protein>
    <recommendedName>
        <fullName evidence="3">Anti-restriction nuclease</fullName>
    </recommendedName>
</protein>
<dbReference type="Proteomes" id="UP000250157">
    <property type="component" value="Segment"/>
</dbReference>
<dbReference type="GeneID" id="65108468"/>
<organism evidence="1 2">
    <name type="scientific">Escherichia phage EcS1</name>
    <dbReference type="NCBI Taxonomy" id="2083276"/>
    <lineage>
        <taxon>Viruses</taxon>
        <taxon>Duplodnaviria</taxon>
        <taxon>Heunggongvirae</taxon>
        <taxon>Uroviricota</taxon>
        <taxon>Caudoviricetes</taxon>
        <taxon>Pantevenvirales</taxon>
        <taxon>Straboviridae</taxon>
        <taxon>Tevenvirinae</taxon>
        <taxon>Kagamiyamavirus</taxon>
        <taxon>Kagamiyamavirus ecs1</taxon>
    </lineage>
</organism>
<sequence>MNKLEIINELRRCAETRIDKWGDKVWDIWYKGEYLGEITRMKNLDNSYACIRSTKCDSLIGRRDNFMAAISSFVSGAIKIHNEKLTIVMREALNNTPDIKQIGIREPKSMWQKIKGWFK</sequence>
<dbReference type="RefSeq" id="YP_010090976.1">
    <property type="nucleotide sequence ID" value="NC_055721.1"/>
</dbReference>
<dbReference type="KEGG" id="vg:65108468"/>
<evidence type="ECO:0000313" key="1">
    <source>
        <dbReference type="EMBL" id="BBC78329.1"/>
    </source>
</evidence>
<keyword evidence="2" id="KW-1185">Reference proteome</keyword>
<proteinExistence type="predicted"/>
<evidence type="ECO:0000313" key="2">
    <source>
        <dbReference type="Proteomes" id="UP000250157"/>
    </source>
</evidence>
<name>A0A2Z5ZCF2_9CAUD</name>
<accession>A0A2Z5ZCF2</accession>
<evidence type="ECO:0008006" key="3">
    <source>
        <dbReference type="Google" id="ProtNLM"/>
    </source>
</evidence>